<feature type="domain" description="Endonuclease GajA/Old nuclease/RecF-like AAA" evidence="2">
    <location>
        <begin position="1"/>
        <end position="47"/>
    </location>
</feature>
<dbReference type="EMBL" id="CP061800">
    <property type="protein sequence ID" value="QTA93530.1"/>
    <property type="molecule type" value="Genomic_DNA"/>
</dbReference>
<evidence type="ECO:0000313" key="5">
    <source>
        <dbReference type="Proteomes" id="UP000663722"/>
    </source>
</evidence>
<feature type="domain" description="ATPase AAA-type core" evidence="3">
    <location>
        <begin position="232"/>
        <end position="307"/>
    </location>
</feature>
<dbReference type="Proteomes" id="UP000663722">
    <property type="component" value="Chromosome"/>
</dbReference>
<sequence>MISNLRIERFKCFEDVNITFGKITLFAGINATGKSTVIQALLLLRQAYLTGDLKENKLPLNGDLIKIGTAKDALYYGSQEDSVAFTSNFKNPNHSFRWTFGYEKENPDKYFMEGISSNMADLPSSGIFAPRFFYLMAERLGPRLTYPMTELSHKEMHVGFQGEHTAHCLAKFGDDPIPNSDLALKTDEGIINSSLAHQTQLWMRQVTPYVMFNTESVTQTDWVKLGIKVYGEQTDYMRPTNLGFGISYTLPIIVAALMAEPGTMLIIENPEAHLHPAGQSRLAQFLAKVAENRVQVILETHSDHILNGLRIAVKKGIIANSDDMKMQFFSRGKTLGSNIVEKPRIFKDGGIDRWPEGFFDQFERDLEELF</sequence>
<protein>
    <submittedName>
        <fullName evidence="4">AAA domain-containing protein, DUF3696</fullName>
    </submittedName>
</protein>
<proteinExistence type="predicted"/>
<evidence type="ECO:0000313" key="4">
    <source>
        <dbReference type="EMBL" id="QTA93530.1"/>
    </source>
</evidence>
<dbReference type="PANTHER" id="PTHR43581:SF2">
    <property type="entry name" value="EXCINUCLEASE ATPASE SUBUNIT"/>
    <property type="match status" value="1"/>
</dbReference>
<dbReference type="Pfam" id="PF12476">
    <property type="entry name" value="DUF3696"/>
    <property type="match status" value="1"/>
</dbReference>
<dbReference type="InterPro" id="IPR041685">
    <property type="entry name" value="AAA_GajA/Old/RecF-like"/>
</dbReference>
<evidence type="ECO:0000259" key="3">
    <source>
        <dbReference type="Pfam" id="PF13304"/>
    </source>
</evidence>
<organism evidence="4 5">
    <name type="scientific">Desulfonema magnum</name>
    <dbReference type="NCBI Taxonomy" id="45655"/>
    <lineage>
        <taxon>Bacteria</taxon>
        <taxon>Pseudomonadati</taxon>
        <taxon>Thermodesulfobacteriota</taxon>
        <taxon>Desulfobacteria</taxon>
        <taxon>Desulfobacterales</taxon>
        <taxon>Desulfococcaceae</taxon>
        <taxon>Desulfonema</taxon>
    </lineage>
</organism>
<dbReference type="Pfam" id="PF13175">
    <property type="entry name" value="AAA_15"/>
    <property type="match status" value="1"/>
</dbReference>
<reference evidence="4" key="1">
    <citation type="journal article" date="2021" name="Microb. Physiol.">
        <title>Proteogenomic Insights into the Physiology of Marine, Sulfate-Reducing, Filamentous Desulfonema limicola and Desulfonema magnum.</title>
        <authorList>
            <person name="Schnaars V."/>
            <person name="Wohlbrand L."/>
            <person name="Scheve S."/>
            <person name="Hinrichs C."/>
            <person name="Reinhardt R."/>
            <person name="Rabus R."/>
        </authorList>
    </citation>
    <scope>NUCLEOTIDE SEQUENCE</scope>
    <source>
        <strain evidence="4">4be13</strain>
    </source>
</reference>
<dbReference type="InterPro" id="IPR022532">
    <property type="entry name" value="DUF3696"/>
</dbReference>
<keyword evidence="5" id="KW-1185">Reference proteome</keyword>
<dbReference type="PIRSF" id="PIRSF034888">
    <property type="entry name" value="P-loop_UCP034888"/>
    <property type="match status" value="1"/>
</dbReference>
<dbReference type="InterPro" id="IPR003959">
    <property type="entry name" value="ATPase_AAA_core"/>
</dbReference>
<dbReference type="RefSeq" id="WP_207680434.1">
    <property type="nucleotide sequence ID" value="NZ_CP061800.1"/>
</dbReference>
<dbReference type="PANTHER" id="PTHR43581">
    <property type="entry name" value="ATP/GTP PHOSPHATASE"/>
    <property type="match status" value="1"/>
</dbReference>
<dbReference type="GO" id="GO:0005524">
    <property type="term" value="F:ATP binding"/>
    <property type="evidence" value="ECO:0007669"/>
    <property type="project" value="InterPro"/>
</dbReference>
<dbReference type="InterPro" id="IPR014592">
    <property type="entry name" value="P-loop_UCP034888"/>
</dbReference>
<evidence type="ECO:0000259" key="1">
    <source>
        <dbReference type="Pfam" id="PF12476"/>
    </source>
</evidence>
<name>A0A975BXL5_9BACT</name>
<dbReference type="KEGG" id="dmm:dnm_096320"/>
<dbReference type="InterPro" id="IPR027417">
    <property type="entry name" value="P-loop_NTPase"/>
</dbReference>
<gene>
    <name evidence="4" type="ORF">dnm_096320</name>
</gene>
<dbReference type="Gene3D" id="3.40.50.300">
    <property type="entry name" value="P-loop containing nucleotide triphosphate hydrolases"/>
    <property type="match status" value="2"/>
</dbReference>
<dbReference type="GO" id="GO:0016887">
    <property type="term" value="F:ATP hydrolysis activity"/>
    <property type="evidence" value="ECO:0007669"/>
    <property type="project" value="InterPro"/>
</dbReference>
<dbReference type="AlphaFoldDB" id="A0A975BXL5"/>
<feature type="domain" description="DUF3696" evidence="1">
    <location>
        <begin position="320"/>
        <end position="369"/>
    </location>
</feature>
<dbReference type="Pfam" id="PF13304">
    <property type="entry name" value="AAA_21"/>
    <property type="match status" value="1"/>
</dbReference>
<dbReference type="SUPFAM" id="SSF52540">
    <property type="entry name" value="P-loop containing nucleoside triphosphate hydrolases"/>
    <property type="match status" value="1"/>
</dbReference>
<dbReference type="InterPro" id="IPR051396">
    <property type="entry name" value="Bact_Antivir_Def_Nuclease"/>
</dbReference>
<accession>A0A975BXL5</accession>
<evidence type="ECO:0000259" key="2">
    <source>
        <dbReference type="Pfam" id="PF13175"/>
    </source>
</evidence>